<sequence>MHIYLPFYRRSLAHTDSLTHPLSLSLSSLTPRPPTEELTASLSPPQTSHSLAPPSSRYRPRVVSLAPSSSPPSLSTVQEPTIETCRRRCLPLQNPFSVPSEAHRSSHCLCGLHIQDLPI</sequence>
<dbReference type="Proteomes" id="UP001341840">
    <property type="component" value="Unassembled WGS sequence"/>
</dbReference>
<evidence type="ECO:0000313" key="3">
    <source>
        <dbReference type="Proteomes" id="UP001341840"/>
    </source>
</evidence>
<organism evidence="2 3">
    <name type="scientific">Stylosanthes scabra</name>
    <dbReference type="NCBI Taxonomy" id="79078"/>
    <lineage>
        <taxon>Eukaryota</taxon>
        <taxon>Viridiplantae</taxon>
        <taxon>Streptophyta</taxon>
        <taxon>Embryophyta</taxon>
        <taxon>Tracheophyta</taxon>
        <taxon>Spermatophyta</taxon>
        <taxon>Magnoliopsida</taxon>
        <taxon>eudicotyledons</taxon>
        <taxon>Gunneridae</taxon>
        <taxon>Pentapetalae</taxon>
        <taxon>rosids</taxon>
        <taxon>fabids</taxon>
        <taxon>Fabales</taxon>
        <taxon>Fabaceae</taxon>
        <taxon>Papilionoideae</taxon>
        <taxon>50 kb inversion clade</taxon>
        <taxon>dalbergioids sensu lato</taxon>
        <taxon>Dalbergieae</taxon>
        <taxon>Pterocarpus clade</taxon>
        <taxon>Stylosanthes</taxon>
    </lineage>
</organism>
<proteinExistence type="predicted"/>
<accession>A0ABU6XCW3</accession>
<keyword evidence="3" id="KW-1185">Reference proteome</keyword>
<evidence type="ECO:0000313" key="2">
    <source>
        <dbReference type="EMBL" id="MED6194508.1"/>
    </source>
</evidence>
<evidence type="ECO:0000256" key="1">
    <source>
        <dbReference type="SAM" id="MobiDB-lite"/>
    </source>
</evidence>
<comment type="caution">
    <text evidence="2">The sequence shown here is derived from an EMBL/GenBank/DDBJ whole genome shotgun (WGS) entry which is preliminary data.</text>
</comment>
<reference evidence="2 3" key="1">
    <citation type="journal article" date="2023" name="Plants (Basel)">
        <title>Bridging the Gap: Combining Genomics and Transcriptomics Approaches to Understand Stylosanthes scabra, an Orphan Legume from the Brazilian Caatinga.</title>
        <authorList>
            <person name="Ferreira-Neto J.R.C."/>
            <person name="da Silva M.D."/>
            <person name="Binneck E."/>
            <person name="de Melo N.F."/>
            <person name="da Silva R.H."/>
            <person name="de Melo A.L.T.M."/>
            <person name="Pandolfi V."/>
            <person name="Bustamante F.O."/>
            <person name="Brasileiro-Vidal A.C."/>
            <person name="Benko-Iseppon A.M."/>
        </authorList>
    </citation>
    <scope>NUCLEOTIDE SEQUENCE [LARGE SCALE GENOMIC DNA]</scope>
    <source>
        <tissue evidence="2">Leaves</tissue>
    </source>
</reference>
<feature type="region of interest" description="Disordered" evidence="1">
    <location>
        <begin position="23"/>
        <end position="80"/>
    </location>
</feature>
<name>A0ABU6XCW3_9FABA</name>
<gene>
    <name evidence="2" type="ORF">PIB30_029298</name>
</gene>
<feature type="compositionally biased region" description="Polar residues" evidence="1">
    <location>
        <begin position="38"/>
        <end position="50"/>
    </location>
</feature>
<protein>
    <submittedName>
        <fullName evidence="2">Uncharacterized protein</fullName>
    </submittedName>
</protein>
<dbReference type="EMBL" id="JASCZI010211567">
    <property type="protein sequence ID" value="MED6194508.1"/>
    <property type="molecule type" value="Genomic_DNA"/>
</dbReference>
<feature type="compositionally biased region" description="Low complexity" evidence="1">
    <location>
        <begin position="61"/>
        <end position="75"/>
    </location>
</feature>